<dbReference type="SMART" id="SM00530">
    <property type="entry name" value="HTH_XRE"/>
    <property type="match status" value="1"/>
</dbReference>
<evidence type="ECO:0000313" key="3">
    <source>
        <dbReference type="EMBL" id="TWG25762.1"/>
    </source>
</evidence>
<dbReference type="EMBL" id="VIWY01000001">
    <property type="protein sequence ID" value="TWG25762.1"/>
    <property type="molecule type" value="Genomic_DNA"/>
</dbReference>
<dbReference type="InterPro" id="IPR050807">
    <property type="entry name" value="TransReg_Diox_bact_type"/>
</dbReference>
<dbReference type="Pfam" id="PF01381">
    <property type="entry name" value="HTH_3"/>
    <property type="match status" value="1"/>
</dbReference>
<proteinExistence type="predicted"/>
<evidence type="ECO:0000313" key="4">
    <source>
        <dbReference type="Proteomes" id="UP000320239"/>
    </source>
</evidence>
<keyword evidence="1" id="KW-0238">DNA-binding</keyword>
<dbReference type="PANTHER" id="PTHR46797:SF19">
    <property type="entry name" value="BLL2473 PROTEIN"/>
    <property type="match status" value="1"/>
</dbReference>
<keyword evidence="4" id="KW-1185">Reference proteome</keyword>
<evidence type="ECO:0000259" key="2">
    <source>
        <dbReference type="PROSITE" id="PS50943"/>
    </source>
</evidence>
<feature type="domain" description="HTH cro/C1-type" evidence="2">
    <location>
        <begin position="9"/>
        <end position="65"/>
    </location>
</feature>
<organism evidence="3 4">
    <name type="scientific">Actinoplanes teichomyceticus</name>
    <dbReference type="NCBI Taxonomy" id="1867"/>
    <lineage>
        <taxon>Bacteria</taxon>
        <taxon>Bacillati</taxon>
        <taxon>Actinomycetota</taxon>
        <taxon>Actinomycetes</taxon>
        <taxon>Micromonosporales</taxon>
        <taxon>Micromonosporaceae</taxon>
        <taxon>Actinoplanes</taxon>
    </lineage>
</organism>
<accession>A0A561WPG6</accession>
<sequence length="106" mass="11661">MQPTIGETIAQIRRARPLTQEQLAERADISVETIRELEQGTSGGQPRMSTLNTIARALGVPTSRLLGNAAHPGWHASWLAANYARGVGTTRRVRRLAARLVPARRR</sequence>
<gene>
    <name evidence="3" type="ORF">FHX34_101734</name>
</gene>
<dbReference type="RefSeq" id="WP_122981232.1">
    <property type="nucleotide sequence ID" value="NZ_BOMX01000015.1"/>
</dbReference>
<dbReference type="GO" id="GO:0003700">
    <property type="term" value="F:DNA-binding transcription factor activity"/>
    <property type="evidence" value="ECO:0007669"/>
    <property type="project" value="TreeGrafter"/>
</dbReference>
<dbReference type="SUPFAM" id="SSF47413">
    <property type="entry name" value="lambda repressor-like DNA-binding domains"/>
    <property type="match status" value="1"/>
</dbReference>
<evidence type="ECO:0000256" key="1">
    <source>
        <dbReference type="ARBA" id="ARBA00023125"/>
    </source>
</evidence>
<dbReference type="PANTHER" id="PTHR46797">
    <property type="entry name" value="HTH-TYPE TRANSCRIPTIONAL REGULATOR"/>
    <property type="match status" value="1"/>
</dbReference>
<dbReference type="OrthoDB" id="3302765at2"/>
<dbReference type="InterPro" id="IPR001387">
    <property type="entry name" value="Cro/C1-type_HTH"/>
</dbReference>
<dbReference type="InterPro" id="IPR010982">
    <property type="entry name" value="Lambda_DNA-bd_dom_sf"/>
</dbReference>
<protein>
    <submittedName>
        <fullName evidence="3">Helix-turn-helix protein</fullName>
    </submittedName>
</protein>
<comment type="caution">
    <text evidence="3">The sequence shown here is derived from an EMBL/GenBank/DDBJ whole genome shotgun (WGS) entry which is preliminary data.</text>
</comment>
<dbReference type="PROSITE" id="PS50943">
    <property type="entry name" value="HTH_CROC1"/>
    <property type="match status" value="1"/>
</dbReference>
<dbReference type="AlphaFoldDB" id="A0A561WPG6"/>
<dbReference type="GO" id="GO:0003677">
    <property type="term" value="F:DNA binding"/>
    <property type="evidence" value="ECO:0007669"/>
    <property type="project" value="UniProtKB-KW"/>
</dbReference>
<dbReference type="Gene3D" id="1.10.260.40">
    <property type="entry name" value="lambda repressor-like DNA-binding domains"/>
    <property type="match status" value="1"/>
</dbReference>
<dbReference type="Proteomes" id="UP000320239">
    <property type="component" value="Unassembled WGS sequence"/>
</dbReference>
<dbReference type="CDD" id="cd00093">
    <property type="entry name" value="HTH_XRE"/>
    <property type="match status" value="1"/>
</dbReference>
<dbReference type="GO" id="GO:0005829">
    <property type="term" value="C:cytosol"/>
    <property type="evidence" value="ECO:0007669"/>
    <property type="project" value="TreeGrafter"/>
</dbReference>
<name>A0A561WPG6_ACTTI</name>
<reference evidence="3 4" key="1">
    <citation type="submission" date="2019-06" db="EMBL/GenBank/DDBJ databases">
        <title>Sequencing the genomes of 1000 actinobacteria strains.</title>
        <authorList>
            <person name="Klenk H.-P."/>
        </authorList>
    </citation>
    <scope>NUCLEOTIDE SEQUENCE [LARGE SCALE GENOMIC DNA]</scope>
    <source>
        <strain evidence="3 4">DSM 43866</strain>
    </source>
</reference>